<dbReference type="Proteomes" id="UP000326091">
    <property type="component" value="Chromosome"/>
</dbReference>
<accession>A0A5P3ARC0</accession>
<dbReference type="EMBL" id="CP043529">
    <property type="protein sequence ID" value="QEW35623.1"/>
    <property type="molecule type" value="Genomic_DNA"/>
</dbReference>
<dbReference type="AlphaFoldDB" id="A0A5P3ARC0"/>
<proteinExistence type="predicted"/>
<name>A0A5P3ARC0_PHOVU</name>
<evidence type="ECO:0000313" key="2">
    <source>
        <dbReference type="Proteomes" id="UP000326091"/>
    </source>
</evidence>
<protein>
    <submittedName>
        <fullName evidence="1">Uncharacterized protein</fullName>
    </submittedName>
</protein>
<sequence>MDGFYNLLHNIYTFAYEIVSVFRLYKNKETPKDVTI</sequence>
<reference evidence="1 2" key="1">
    <citation type="submission" date="2019-09" db="EMBL/GenBank/DDBJ databases">
        <title>Commensal-derived Metabolites Govern Vibrio cholerae Pathogenesis in Host.</title>
        <authorList>
            <person name="Yoon S.S."/>
            <person name="Yoon M.Y."/>
        </authorList>
    </citation>
    <scope>NUCLEOTIDE SEQUENCE [LARGE SCALE GENOMIC DNA]</scope>
    <source>
        <strain evidence="1 2">VIC01</strain>
    </source>
</reference>
<evidence type="ECO:0000313" key="1">
    <source>
        <dbReference type="EMBL" id="QEW35623.1"/>
    </source>
</evidence>
<gene>
    <name evidence="1" type="ORF">VIC01_01117</name>
</gene>
<organism evidence="1 2">
    <name type="scientific">Phocaeicola vulgatus</name>
    <name type="common">Bacteroides vulgatus</name>
    <dbReference type="NCBI Taxonomy" id="821"/>
    <lineage>
        <taxon>Bacteria</taxon>
        <taxon>Pseudomonadati</taxon>
        <taxon>Bacteroidota</taxon>
        <taxon>Bacteroidia</taxon>
        <taxon>Bacteroidales</taxon>
        <taxon>Bacteroidaceae</taxon>
        <taxon>Phocaeicola</taxon>
    </lineage>
</organism>